<protein>
    <recommendedName>
        <fullName evidence="10">Glutamine amidotransferase domain-containing protein</fullName>
    </recommendedName>
</protein>
<evidence type="ECO:0000256" key="3">
    <source>
        <dbReference type="ARBA" id="ARBA00022605"/>
    </source>
</evidence>
<evidence type="ECO:0000256" key="5">
    <source>
        <dbReference type="ARBA" id="ARBA00022962"/>
    </source>
</evidence>
<comment type="catalytic activity">
    <reaction evidence="8">
        <text>5-[(5-phospho-1-deoxy-D-ribulos-1-ylimino)methylamino]-1-(5-phospho-beta-D-ribosyl)imidazole-4-carboxamide + L-glutamine = D-erythro-1-(imidazol-4-yl)glycerol 3-phosphate + 5-amino-1-(5-phospho-beta-D-ribosyl)imidazole-4-carboxamide + L-glutamate + H(+)</text>
        <dbReference type="Rhea" id="RHEA:24793"/>
        <dbReference type="ChEBI" id="CHEBI:15378"/>
        <dbReference type="ChEBI" id="CHEBI:29985"/>
        <dbReference type="ChEBI" id="CHEBI:58278"/>
        <dbReference type="ChEBI" id="CHEBI:58359"/>
        <dbReference type="ChEBI" id="CHEBI:58475"/>
        <dbReference type="ChEBI" id="CHEBI:58525"/>
        <dbReference type="EC" id="4.3.2.10"/>
    </reaction>
</comment>
<feature type="non-terminal residue" evidence="11">
    <location>
        <position position="195"/>
    </location>
</feature>
<evidence type="ECO:0000256" key="8">
    <source>
        <dbReference type="ARBA" id="ARBA00047838"/>
    </source>
</evidence>
<dbReference type="UniPathway" id="UPA00031">
    <property type="reaction ID" value="UER00010"/>
</dbReference>
<dbReference type="PANTHER" id="PTHR42701">
    <property type="entry name" value="IMIDAZOLE GLYCEROL PHOSPHATE SYNTHASE SUBUNIT HISH"/>
    <property type="match status" value="1"/>
</dbReference>
<dbReference type="CDD" id="cd01748">
    <property type="entry name" value="GATase1_IGP_Synthase"/>
    <property type="match status" value="1"/>
</dbReference>
<proteinExistence type="predicted"/>
<keyword evidence="3" id="KW-0028">Amino-acid biosynthesis</keyword>
<dbReference type="PANTHER" id="PTHR42701:SF1">
    <property type="entry name" value="IMIDAZOLE GLYCEROL PHOSPHATE SYNTHASE SUBUNIT HISH"/>
    <property type="match status" value="1"/>
</dbReference>
<comment type="catalytic activity">
    <reaction evidence="9">
        <text>L-glutamine + H2O = L-glutamate + NH4(+)</text>
        <dbReference type="Rhea" id="RHEA:15889"/>
        <dbReference type="ChEBI" id="CHEBI:15377"/>
        <dbReference type="ChEBI" id="CHEBI:28938"/>
        <dbReference type="ChEBI" id="CHEBI:29985"/>
        <dbReference type="ChEBI" id="CHEBI:58359"/>
        <dbReference type="EC" id="3.5.1.2"/>
    </reaction>
</comment>
<name>A0A382X8S9_9ZZZZ</name>
<dbReference type="GO" id="GO:0000105">
    <property type="term" value="P:L-histidine biosynthetic process"/>
    <property type="evidence" value="ECO:0007669"/>
    <property type="project" value="UniProtKB-UniPathway"/>
</dbReference>
<feature type="domain" description="Glutamine amidotransferase" evidence="10">
    <location>
        <begin position="27"/>
        <end position="194"/>
    </location>
</feature>
<comment type="pathway">
    <text evidence="1">Amino-acid biosynthesis; L-histidine biosynthesis; L-histidine from 5-phospho-alpha-D-ribose 1-diphosphate: step 5/9.</text>
</comment>
<sequence length="195" mass="21561">MGNVKSVQNAFELLGESIVISDDIKVISKSDAIILPGVGSFNDGMKNLQRKNLLSLLDKEVIEKNKPYLGICLGLEFLVKQSTEGGIHSGFGWINGSVDKISPKNKTLKIPHMGSNDTTIKEFAGLFKDMSDPTFYYLHSYMLNLDNSEKNIITSTCNYGDVVIPASIQKDNIFAVQFHPEKSQSTGIKLLKNFI</sequence>
<evidence type="ECO:0000256" key="2">
    <source>
        <dbReference type="ARBA" id="ARBA00011152"/>
    </source>
</evidence>
<evidence type="ECO:0000256" key="6">
    <source>
        <dbReference type="ARBA" id="ARBA00023102"/>
    </source>
</evidence>
<evidence type="ECO:0000256" key="7">
    <source>
        <dbReference type="ARBA" id="ARBA00023239"/>
    </source>
</evidence>
<dbReference type="PROSITE" id="PS51273">
    <property type="entry name" value="GATASE_TYPE_1"/>
    <property type="match status" value="1"/>
</dbReference>
<dbReference type="NCBIfam" id="TIGR01855">
    <property type="entry name" value="IMP_synth_hisH"/>
    <property type="match status" value="1"/>
</dbReference>
<dbReference type="InterPro" id="IPR029062">
    <property type="entry name" value="Class_I_gatase-like"/>
</dbReference>
<evidence type="ECO:0000313" key="11">
    <source>
        <dbReference type="EMBL" id="SVD67597.1"/>
    </source>
</evidence>
<dbReference type="GO" id="GO:0016829">
    <property type="term" value="F:lyase activity"/>
    <property type="evidence" value="ECO:0007669"/>
    <property type="project" value="UniProtKB-KW"/>
</dbReference>
<dbReference type="EMBL" id="UINC01165927">
    <property type="protein sequence ID" value="SVD67597.1"/>
    <property type="molecule type" value="Genomic_DNA"/>
</dbReference>
<organism evidence="11">
    <name type="scientific">marine metagenome</name>
    <dbReference type="NCBI Taxonomy" id="408172"/>
    <lineage>
        <taxon>unclassified sequences</taxon>
        <taxon>metagenomes</taxon>
        <taxon>ecological metagenomes</taxon>
    </lineage>
</organism>
<keyword evidence="4" id="KW-0378">Hydrolase</keyword>
<gene>
    <name evidence="11" type="ORF">METZ01_LOCUS420451</name>
</gene>
<keyword evidence="6" id="KW-0368">Histidine biosynthesis</keyword>
<evidence type="ECO:0000256" key="1">
    <source>
        <dbReference type="ARBA" id="ARBA00005091"/>
    </source>
</evidence>
<evidence type="ECO:0000256" key="4">
    <source>
        <dbReference type="ARBA" id="ARBA00022801"/>
    </source>
</evidence>
<accession>A0A382X8S9</accession>
<dbReference type="Pfam" id="PF00117">
    <property type="entry name" value="GATase"/>
    <property type="match status" value="1"/>
</dbReference>
<keyword evidence="5" id="KW-0315">Glutamine amidotransferase</keyword>
<dbReference type="AlphaFoldDB" id="A0A382X8S9"/>
<dbReference type="PIRSF" id="PIRSF000495">
    <property type="entry name" value="Amidotransf_hisH"/>
    <property type="match status" value="1"/>
</dbReference>
<evidence type="ECO:0000259" key="10">
    <source>
        <dbReference type="Pfam" id="PF00117"/>
    </source>
</evidence>
<dbReference type="GO" id="GO:0004359">
    <property type="term" value="F:glutaminase activity"/>
    <property type="evidence" value="ECO:0007669"/>
    <property type="project" value="UniProtKB-EC"/>
</dbReference>
<evidence type="ECO:0000256" key="9">
    <source>
        <dbReference type="ARBA" id="ARBA00049534"/>
    </source>
</evidence>
<dbReference type="Gene3D" id="3.40.50.880">
    <property type="match status" value="1"/>
</dbReference>
<dbReference type="SUPFAM" id="SSF52317">
    <property type="entry name" value="Class I glutamine amidotransferase-like"/>
    <property type="match status" value="1"/>
</dbReference>
<comment type="subunit">
    <text evidence="2">Heterodimer of HisH and HisF.</text>
</comment>
<dbReference type="InterPro" id="IPR017926">
    <property type="entry name" value="GATASE"/>
</dbReference>
<reference evidence="11" key="1">
    <citation type="submission" date="2018-05" db="EMBL/GenBank/DDBJ databases">
        <authorList>
            <person name="Lanie J.A."/>
            <person name="Ng W.-L."/>
            <person name="Kazmierczak K.M."/>
            <person name="Andrzejewski T.M."/>
            <person name="Davidsen T.M."/>
            <person name="Wayne K.J."/>
            <person name="Tettelin H."/>
            <person name="Glass J.I."/>
            <person name="Rusch D."/>
            <person name="Podicherti R."/>
            <person name="Tsui H.-C.T."/>
            <person name="Winkler M.E."/>
        </authorList>
    </citation>
    <scope>NUCLEOTIDE SEQUENCE</scope>
</reference>
<dbReference type="InterPro" id="IPR010139">
    <property type="entry name" value="Imidazole-glycPsynth_HisH"/>
</dbReference>
<dbReference type="GO" id="GO:0000107">
    <property type="term" value="F:imidazoleglycerol-phosphate synthase activity"/>
    <property type="evidence" value="ECO:0007669"/>
    <property type="project" value="TreeGrafter"/>
</dbReference>
<keyword evidence="7" id="KW-0456">Lyase</keyword>